<organism evidence="6 7">
    <name type="scientific">Marinimicrococcus flavescens</name>
    <dbReference type="NCBI Taxonomy" id="3031815"/>
    <lineage>
        <taxon>Bacteria</taxon>
        <taxon>Pseudomonadati</taxon>
        <taxon>Pseudomonadota</taxon>
        <taxon>Alphaproteobacteria</taxon>
        <taxon>Geminicoccales</taxon>
        <taxon>Geminicoccaceae</taxon>
        <taxon>Marinimicrococcus</taxon>
    </lineage>
</organism>
<feature type="binding site" evidence="5">
    <location>
        <position position="322"/>
    </location>
    <ligand>
        <name>Ca(2+)</name>
        <dbReference type="ChEBI" id="CHEBI:29108"/>
    </ligand>
</feature>
<evidence type="ECO:0000313" key="7">
    <source>
        <dbReference type="Proteomes" id="UP001301140"/>
    </source>
</evidence>
<protein>
    <submittedName>
        <fullName evidence="6">Penicillin acylase family protein</fullName>
    </submittedName>
</protein>
<dbReference type="InterPro" id="IPR043146">
    <property type="entry name" value="Penicillin_amidase_N_B-knob"/>
</dbReference>
<dbReference type="InterPro" id="IPR029055">
    <property type="entry name" value="Ntn_hydrolases_N"/>
</dbReference>
<dbReference type="InterPro" id="IPR023343">
    <property type="entry name" value="Penicillin_amidase_dom1"/>
</dbReference>
<feature type="active site" description="Nucleophile" evidence="4">
    <location>
        <position position="250"/>
    </location>
</feature>
<dbReference type="Gene3D" id="3.60.20.10">
    <property type="entry name" value="Glutamine Phosphoribosylpyrophosphate, subunit 1, domain 1"/>
    <property type="match status" value="1"/>
</dbReference>
<evidence type="ECO:0000256" key="1">
    <source>
        <dbReference type="ARBA" id="ARBA00006586"/>
    </source>
</evidence>
<keyword evidence="3" id="KW-0865">Zymogen</keyword>
<comment type="similarity">
    <text evidence="1">Belongs to the peptidase S45 family.</text>
</comment>
<dbReference type="Proteomes" id="UP001301140">
    <property type="component" value="Unassembled WGS sequence"/>
</dbReference>
<dbReference type="CDD" id="cd03747">
    <property type="entry name" value="Ntn_PGA_like"/>
    <property type="match status" value="1"/>
</dbReference>
<name>A0AAP3XQG1_9PROT</name>
<dbReference type="Pfam" id="PF01804">
    <property type="entry name" value="Penicil_amidase"/>
    <property type="match status" value="1"/>
</dbReference>
<keyword evidence="7" id="KW-1185">Reference proteome</keyword>
<dbReference type="GO" id="GO:0017000">
    <property type="term" value="P:antibiotic biosynthetic process"/>
    <property type="evidence" value="ECO:0007669"/>
    <property type="project" value="InterPro"/>
</dbReference>
<evidence type="ECO:0000256" key="5">
    <source>
        <dbReference type="PIRSR" id="PIRSR001227-2"/>
    </source>
</evidence>
<dbReference type="SUPFAM" id="SSF56235">
    <property type="entry name" value="N-terminal nucleophile aminohydrolases (Ntn hydrolases)"/>
    <property type="match status" value="1"/>
</dbReference>
<dbReference type="Gene3D" id="1.10.1400.10">
    <property type="match status" value="1"/>
</dbReference>
<keyword evidence="5" id="KW-0106">Calcium</keyword>
<accession>A0AAP3XQG1</accession>
<dbReference type="Gene3D" id="1.10.439.10">
    <property type="entry name" value="Penicillin Amidohydrolase, domain 1"/>
    <property type="match status" value="1"/>
</dbReference>
<feature type="binding site" evidence="5">
    <location>
        <position position="325"/>
    </location>
    <ligand>
        <name>Ca(2+)</name>
        <dbReference type="ChEBI" id="CHEBI:29108"/>
    </ligand>
</feature>
<reference evidence="6 7" key="1">
    <citation type="submission" date="2023-03" db="EMBL/GenBank/DDBJ databases">
        <title>YIM 152171 draft genome.</title>
        <authorList>
            <person name="Yang Z."/>
        </authorList>
    </citation>
    <scope>NUCLEOTIDE SEQUENCE [LARGE SCALE GENOMIC DNA]</scope>
    <source>
        <strain evidence="6 7">YIM 152171</strain>
    </source>
</reference>
<dbReference type="PANTHER" id="PTHR34218">
    <property type="entry name" value="PEPTIDASE S45 PENICILLIN AMIDASE"/>
    <property type="match status" value="1"/>
</dbReference>
<proteinExistence type="inferred from homology"/>
<dbReference type="AlphaFoldDB" id="A0AAP3XQG1"/>
<dbReference type="InterPro" id="IPR002692">
    <property type="entry name" value="S45"/>
</dbReference>
<feature type="binding site" evidence="5">
    <location>
        <position position="162"/>
    </location>
    <ligand>
        <name>Ca(2+)</name>
        <dbReference type="ChEBI" id="CHEBI:29108"/>
    </ligand>
</feature>
<feature type="binding site" evidence="5">
    <location>
        <position position="501"/>
    </location>
    <ligand>
        <name>Ca(2+)</name>
        <dbReference type="ChEBI" id="CHEBI:29108"/>
    </ligand>
</feature>
<evidence type="ECO:0000313" key="6">
    <source>
        <dbReference type="EMBL" id="MDF1584880.1"/>
    </source>
</evidence>
<evidence type="ECO:0000256" key="2">
    <source>
        <dbReference type="ARBA" id="ARBA00022801"/>
    </source>
</evidence>
<dbReference type="PIRSF" id="PIRSF001227">
    <property type="entry name" value="Pen_acylase"/>
    <property type="match status" value="1"/>
</dbReference>
<comment type="caution">
    <text evidence="6">The sequence shown here is derived from an EMBL/GenBank/DDBJ whole genome shotgun (WGS) entry which is preliminary data.</text>
</comment>
<sequence length="779" mass="85411">MTDALRAADETIHTAGLQSPAEILLDRWGVPHLRAGSMGDLFFVQGFNAARDRLWQLDLWRKRGLGLLAGDLGPGFLEQDRASRLFLYRGCMEREWAAYGADTREICEAFTAGINAFIDLAEREPDRLPPEFALASTRPARWAPEDVVRIRSHARTRNALSELARARVMARADARTDLLRQNVEPRVTPEPAPGIDLAAIPPEVLDLFALGTAGVTVTPERLAAPLEEAPRWRRVSAIGEVERAEVLEGSNNWAVHGSRTATGRPVLASDPHRAHGAPSLRYIVHLSAPGFDAIGAGEPVLPGISLGHNGTLAFGLTIFGADQEDLHVCETHPDDPLLYRHDGGWERMEQVIERIPVKGSPDQEVELRFTRHGPVLLEDREARRAWALRSVWFEPGASAYLASLGGMRARDIETYREAMRRWGVPSVNQVVADASGSIAWMPAGFVPNRPNWQGLLPVPGDGSHEWQGLRDPAELPCIVNPAEGFLATANELNLPGDWPHDERPVGFEWVEPSRADRIREVLSSQAGHDLPDSCALQTDVLSLPARRLMALLAALPAEAAPAPRALLAGWDCRLEAGSAAAVLFEIWWERHLRRGLIAAMVRDEALPALLGPGDVARALELLERPEAPLDAAGRDRLLAETLEAAWRECRERMGEDTGSWSWGRLHHGYFEHPLGALGGGEGLDTGPLPLGGSSSTPMHASYRGTDFRAIVGASFRMVVDVGDWDRSLCVNAPGQSGDPRSPHYRDLAPLWAEGGYVPMLYSRERVEEAAVRRILLEPA</sequence>
<dbReference type="RefSeq" id="WP_327787285.1">
    <property type="nucleotide sequence ID" value="NZ_JARGEQ010000001.1"/>
</dbReference>
<dbReference type="GO" id="GO:0046872">
    <property type="term" value="F:metal ion binding"/>
    <property type="evidence" value="ECO:0007669"/>
    <property type="project" value="UniProtKB-KW"/>
</dbReference>
<evidence type="ECO:0000256" key="4">
    <source>
        <dbReference type="PIRSR" id="PIRSR001227-1"/>
    </source>
</evidence>
<keyword evidence="2" id="KW-0378">Hydrolase</keyword>
<evidence type="ECO:0000256" key="3">
    <source>
        <dbReference type="ARBA" id="ARBA00023145"/>
    </source>
</evidence>
<comment type="cofactor">
    <cofactor evidence="5">
        <name>Ca(2+)</name>
        <dbReference type="ChEBI" id="CHEBI:29108"/>
    </cofactor>
    <text evidence="5">Binds 1 Ca(2+) ion per dimer.</text>
</comment>
<dbReference type="Gene3D" id="2.30.120.10">
    <property type="match status" value="1"/>
</dbReference>
<dbReference type="PANTHER" id="PTHR34218:SF4">
    <property type="entry name" value="ACYL-HOMOSERINE LACTONE ACYLASE QUIP"/>
    <property type="match status" value="1"/>
</dbReference>
<dbReference type="InterPro" id="IPR043147">
    <property type="entry name" value="Penicillin_amidase_A-knob"/>
</dbReference>
<dbReference type="GO" id="GO:0016811">
    <property type="term" value="F:hydrolase activity, acting on carbon-nitrogen (but not peptide) bonds, in linear amides"/>
    <property type="evidence" value="ECO:0007669"/>
    <property type="project" value="InterPro"/>
</dbReference>
<keyword evidence="5" id="KW-0479">Metal-binding</keyword>
<dbReference type="InterPro" id="IPR014395">
    <property type="entry name" value="Pen/GL7ACA/AHL_acylase"/>
</dbReference>
<gene>
    <name evidence="6" type="ORF">PZ740_00600</name>
</gene>
<dbReference type="EMBL" id="JARGEQ010000001">
    <property type="protein sequence ID" value="MDF1584880.1"/>
    <property type="molecule type" value="Genomic_DNA"/>
</dbReference>